<reference evidence="3" key="2">
    <citation type="submission" date="2021-04" db="EMBL/GenBank/DDBJ databases">
        <title>Taxonomy of Flavobacteriaceae bacterium ZY171143.</title>
        <authorList>
            <person name="Li F."/>
        </authorList>
    </citation>
    <scope>NUCLEOTIDE SEQUENCE [LARGE SCALE GENOMIC DNA]</scope>
    <source>
        <strain evidence="3">ZY171143</strain>
    </source>
</reference>
<dbReference type="RefSeq" id="WP_230475220.1">
    <property type="nucleotide sequence ID" value="NZ_CP072842.1"/>
</dbReference>
<reference evidence="2 3" key="1">
    <citation type="journal article" date="2021" name="Int. J. Syst. Evol. Microbiol.">
        <title>Faecalibacter bovis sp. nov., isolated from cow faeces.</title>
        <authorList>
            <person name="Li F."/>
            <person name="Zhao W."/>
            <person name="Hong Q."/>
            <person name="Shao Q."/>
            <person name="Song J."/>
            <person name="Yang S."/>
        </authorList>
    </citation>
    <scope>NUCLEOTIDE SEQUENCE [LARGE SCALE GENOMIC DNA]</scope>
    <source>
        <strain evidence="2 3">ZY171143</strain>
    </source>
</reference>
<evidence type="ECO:0000313" key="3">
    <source>
        <dbReference type="Proteomes" id="UP000672011"/>
    </source>
</evidence>
<gene>
    <name evidence="2" type="ORF">J9309_07140</name>
</gene>
<sequence length="249" mass="29681">MEVLVSIITPCYNSEKFIKDTYESIKNQTFENWEWIIVDDKSSDQSVEILKSINDKRIKLFVNNENKGAANARNTALNQAKGRYITFIDSDDLWEEKFLEESINFLQNNKEELVYSSYKRVNEELEPLLNDFIAEDYIDSERILYNCPIPMLTSMYDSKRIGKIYFPDVELREDHAMWIQLLKKVKHARAIKQPLGIYRMRDNSVSRNKIKIAKKQFDLYYKYLNMNIFKSFYYTINWGFNGLKKYGKL</sequence>
<dbReference type="Pfam" id="PF00535">
    <property type="entry name" value="Glycos_transf_2"/>
    <property type="match status" value="1"/>
</dbReference>
<feature type="domain" description="Glycosyltransferase 2-like" evidence="1">
    <location>
        <begin position="6"/>
        <end position="124"/>
    </location>
</feature>
<evidence type="ECO:0000313" key="2">
    <source>
        <dbReference type="EMBL" id="QTV04595.1"/>
    </source>
</evidence>
<accession>A0ABX7X9P4</accession>
<dbReference type="InterPro" id="IPR029044">
    <property type="entry name" value="Nucleotide-diphossugar_trans"/>
</dbReference>
<keyword evidence="3" id="KW-1185">Reference proteome</keyword>
<dbReference type="PANTHER" id="PTHR22916:SF3">
    <property type="entry name" value="UDP-GLCNAC:BETAGAL BETA-1,3-N-ACETYLGLUCOSAMINYLTRANSFERASE-LIKE PROTEIN 1"/>
    <property type="match status" value="1"/>
</dbReference>
<dbReference type="PANTHER" id="PTHR22916">
    <property type="entry name" value="GLYCOSYLTRANSFERASE"/>
    <property type="match status" value="1"/>
</dbReference>
<dbReference type="InterPro" id="IPR001173">
    <property type="entry name" value="Glyco_trans_2-like"/>
</dbReference>
<protein>
    <submittedName>
        <fullName evidence="2">Glycosyltransferase family 2 protein</fullName>
    </submittedName>
</protein>
<proteinExistence type="predicted"/>
<name>A0ABX7X9P4_9FLAO</name>
<dbReference type="SUPFAM" id="SSF53448">
    <property type="entry name" value="Nucleotide-diphospho-sugar transferases"/>
    <property type="match status" value="1"/>
</dbReference>
<dbReference type="Gene3D" id="3.90.550.10">
    <property type="entry name" value="Spore Coat Polysaccharide Biosynthesis Protein SpsA, Chain A"/>
    <property type="match status" value="1"/>
</dbReference>
<evidence type="ECO:0000259" key="1">
    <source>
        <dbReference type="Pfam" id="PF00535"/>
    </source>
</evidence>
<dbReference type="Proteomes" id="UP000672011">
    <property type="component" value="Chromosome"/>
</dbReference>
<dbReference type="CDD" id="cd00761">
    <property type="entry name" value="Glyco_tranf_GTA_type"/>
    <property type="match status" value="1"/>
</dbReference>
<organism evidence="2 3">
    <name type="scientific">Faecalibacter bovis</name>
    <dbReference type="NCBI Taxonomy" id="2898187"/>
    <lineage>
        <taxon>Bacteria</taxon>
        <taxon>Pseudomonadati</taxon>
        <taxon>Bacteroidota</taxon>
        <taxon>Flavobacteriia</taxon>
        <taxon>Flavobacteriales</taxon>
        <taxon>Weeksellaceae</taxon>
        <taxon>Faecalibacter</taxon>
    </lineage>
</organism>
<dbReference type="EMBL" id="CP072842">
    <property type="protein sequence ID" value="QTV04595.1"/>
    <property type="molecule type" value="Genomic_DNA"/>
</dbReference>